<dbReference type="Proteomes" id="UP000051952">
    <property type="component" value="Unassembled WGS sequence"/>
</dbReference>
<organism evidence="1 2">
    <name type="scientific">Bodo saltans</name>
    <name type="common">Flagellated protozoan</name>
    <dbReference type="NCBI Taxonomy" id="75058"/>
    <lineage>
        <taxon>Eukaryota</taxon>
        <taxon>Discoba</taxon>
        <taxon>Euglenozoa</taxon>
        <taxon>Kinetoplastea</taxon>
        <taxon>Metakinetoplastina</taxon>
        <taxon>Eubodonida</taxon>
        <taxon>Bodonidae</taxon>
        <taxon>Bodo</taxon>
    </lineage>
</organism>
<reference evidence="2" key="1">
    <citation type="submission" date="2015-09" db="EMBL/GenBank/DDBJ databases">
        <authorList>
            <consortium name="Pathogen Informatics"/>
        </authorList>
    </citation>
    <scope>NUCLEOTIDE SEQUENCE [LARGE SCALE GENOMIC DNA]</scope>
    <source>
        <strain evidence="2">Lake Konstanz</strain>
    </source>
</reference>
<sequence length="255" mass="27999">MSDEHADISTGPYTLEVVCLPKLNAVVVVPQALFEVGGGATYIAPGDIIAPTARMHDKPPRVGEVFRELGYAACSYFCPPKNGGYWQVKLMFRYLKMDIAGSAFGGERTVKYRSGERSIELKDTDIGQTIPLSSSSFLRIMPADPNAVENLRFEPFSHLHQIANTMNFDHCGDEHLSKGAVQSSSQRSGSVQRGPRRALTRGWDLMRVVAILDDCSRCDAISCRPRARHQAMPMCLLSQENIGDTVGRGAQVRAP</sequence>
<keyword evidence="2" id="KW-1185">Reference proteome</keyword>
<dbReference type="VEuPathDB" id="TriTrypDB:BSAL_44380"/>
<proteinExistence type="predicted"/>
<dbReference type="AlphaFoldDB" id="A0A0S4JX24"/>
<dbReference type="EMBL" id="CYKH01002188">
    <property type="protein sequence ID" value="CUG93702.1"/>
    <property type="molecule type" value="Genomic_DNA"/>
</dbReference>
<evidence type="ECO:0000313" key="2">
    <source>
        <dbReference type="Proteomes" id="UP000051952"/>
    </source>
</evidence>
<protein>
    <submittedName>
        <fullName evidence="1">Uncharacterized protein</fullName>
    </submittedName>
</protein>
<name>A0A0S4JX24_BODSA</name>
<evidence type="ECO:0000313" key="1">
    <source>
        <dbReference type="EMBL" id="CUG93702.1"/>
    </source>
</evidence>
<accession>A0A0S4JX24</accession>
<gene>
    <name evidence="1" type="ORF">BSAL_44380</name>
</gene>